<evidence type="ECO:0000256" key="4">
    <source>
        <dbReference type="PROSITE-ProRule" id="PRU01343"/>
    </source>
</evidence>
<keyword evidence="2 4" id="KW-0863">Zinc-finger</keyword>
<evidence type="ECO:0000256" key="2">
    <source>
        <dbReference type="ARBA" id="ARBA00022771"/>
    </source>
</evidence>
<keyword evidence="3" id="KW-0862">Zinc</keyword>
<dbReference type="PANTHER" id="PTHR33248">
    <property type="entry name" value="ZINC ION-BINDING PROTEIN"/>
    <property type="match status" value="1"/>
</dbReference>
<proteinExistence type="predicted"/>
<dbReference type="RefSeq" id="XP_010436473.1">
    <property type="nucleotide sequence ID" value="XM_010438171.1"/>
</dbReference>
<keyword evidence="5" id="KW-0472">Membrane</keyword>
<keyword evidence="5" id="KW-0812">Transmembrane</keyword>
<dbReference type="InterPro" id="IPR010666">
    <property type="entry name" value="Znf_GRF"/>
</dbReference>
<keyword evidence="5" id="KW-1133">Transmembrane helix</keyword>
<keyword evidence="7" id="KW-1185">Reference proteome</keyword>
<feature type="domain" description="GRF-type" evidence="6">
    <location>
        <begin position="20"/>
        <end position="68"/>
    </location>
</feature>
<evidence type="ECO:0000256" key="1">
    <source>
        <dbReference type="ARBA" id="ARBA00022723"/>
    </source>
</evidence>
<protein>
    <submittedName>
        <fullName evidence="8">Uncharacterized protein At1g43920, Chloroplastic-like</fullName>
    </submittedName>
</protein>
<evidence type="ECO:0000256" key="3">
    <source>
        <dbReference type="ARBA" id="ARBA00022833"/>
    </source>
</evidence>
<name>A0ABM0U673_CAMSA</name>
<sequence>MSSSSVTSGVIGERGVPSKCVCGLGVTIFTSKTQENPGRPFFHCVSKRDVNSWTTKKDNHLFKWVEDAVFEEVEDALPRVAIMANEINKVKFEANELKAMIQALKDEEMVSKMELHKCQVCFKLYFVWLCVMTIMLVYVMYGQRKEKNRLFVL</sequence>
<evidence type="ECO:0000256" key="5">
    <source>
        <dbReference type="SAM" id="Phobius"/>
    </source>
</evidence>
<evidence type="ECO:0000259" key="6">
    <source>
        <dbReference type="PROSITE" id="PS51999"/>
    </source>
</evidence>
<evidence type="ECO:0000313" key="7">
    <source>
        <dbReference type="Proteomes" id="UP000694864"/>
    </source>
</evidence>
<accession>A0ABM0U673</accession>
<reference evidence="8" key="2">
    <citation type="submission" date="2025-08" db="UniProtKB">
        <authorList>
            <consortium name="RefSeq"/>
        </authorList>
    </citation>
    <scope>IDENTIFICATION</scope>
    <source>
        <tissue evidence="8">Leaf</tissue>
    </source>
</reference>
<dbReference type="PROSITE" id="PS51999">
    <property type="entry name" value="ZF_GRF"/>
    <property type="match status" value="1"/>
</dbReference>
<feature type="transmembrane region" description="Helical" evidence="5">
    <location>
        <begin position="122"/>
        <end position="141"/>
    </location>
</feature>
<evidence type="ECO:0000313" key="8">
    <source>
        <dbReference type="RefSeq" id="XP_010436473.1"/>
    </source>
</evidence>
<reference evidence="7" key="1">
    <citation type="journal article" date="2014" name="Nat. Commun.">
        <title>The emerging biofuel crop Camelina sativa retains a highly undifferentiated hexaploid genome structure.</title>
        <authorList>
            <person name="Kagale S."/>
            <person name="Koh C."/>
            <person name="Nixon J."/>
            <person name="Bollina V."/>
            <person name="Clarke W.E."/>
            <person name="Tuteja R."/>
            <person name="Spillane C."/>
            <person name="Robinson S.J."/>
            <person name="Links M.G."/>
            <person name="Clarke C."/>
            <person name="Higgins E.E."/>
            <person name="Huebert T."/>
            <person name="Sharpe A.G."/>
            <person name="Parkin I.A."/>
        </authorList>
    </citation>
    <scope>NUCLEOTIDE SEQUENCE [LARGE SCALE GENOMIC DNA]</scope>
    <source>
        <strain evidence="7">cv. DH55</strain>
    </source>
</reference>
<dbReference type="GeneID" id="104720228"/>
<dbReference type="Proteomes" id="UP000694864">
    <property type="component" value="Chromosome 10"/>
</dbReference>
<organism evidence="7 8">
    <name type="scientific">Camelina sativa</name>
    <name type="common">False flax</name>
    <name type="synonym">Myagrum sativum</name>
    <dbReference type="NCBI Taxonomy" id="90675"/>
    <lineage>
        <taxon>Eukaryota</taxon>
        <taxon>Viridiplantae</taxon>
        <taxon>Streptophyta</taxon>
        <taxon>Embryophyta</taxon>
        <taxon>Tracheophyta</taxon>
        <taxon>Spermatophyta</taxon>
        <taxon>Magnoliopsida</taxon>
        <taxon>eudicotyledons</taxon>
        <taxon>Gunneridae</taxon>
        <taxon>Pentapetalae</taxon>
        <taxon>rosids</taxon>
        <taxon>malvids</taxon>
        <taxon>Brassicales</taxon>
        <taxon>Brassicaceae</taxon>
        <taxon>Camelineae</taxon>
        <taxon>Camelina</taxon>
    </lineage>
</organism>
<keyword evidence="1" id="KW-0479">Metal-binding</keyword>
<gene>
    <name evidence="8" type="primary">LOC104720228</name>
</gene>